<dbReference type="GO" id="GO:0032210">
    <property type="term" value="P:regulation of telomere maintenance via telomerase"/>
    <property type="evidence" value="ECO:0007669"/>
    <property type="project" value="TreeGrafter"/>
</dbReference>
<feature type="region of interest" description="Disordered" evidence="10">
    <location>
        <begin position="279"/>
        <end position="332"/>
    </location>
</feature>
<dbReference type="GO" id="GO:0003691">
    <property type="term" value="F:double-stranded telomeric DNA binding"/>
    <property type="evidence" value="ECO:0007669"/>
    <property type="project" value="TreeGrafter"/>
</dbReference>
<keyword evidence="14" id="KW-1185">Reference proteome</keyword>
<feature type="non-terminal residue" evidence="13">
    <location>
        <position position="410"/>
    </location>
</feature>
<keyword evidence="5" id="KW-0832">Ubl conjugation</keyword>
<reference evidence="13 14" key="1">
    <citation type="submission" date="2014-04" db="EMBL/GenBank/DDBJ databases">
        <title>Genome evolution of avian class.</title>
        <authorList>
            <person name="Zhang G."/>
            <person name="Li C."/>
        </authorList>
    </citation>
    <scope>NUCLEOTIDE SEQUENCE [LARGE SCALE GENOMIC DNA]</scope>
    <source>
        <strain evidence="13">BGI_N328</strain>
    </source>
</reference>
<protein>
    <submittedName>
        <fullName evidence="13">Telomeric repeat-binding factor 2</fullName>
    </submittedName>
</protein>
<evidence type="ECO:0000256" key="7">
    <source>
        <dbReference type="ARBA" id="ARBA00023125"/>
    </source>
</evidence>
<dbReference type="InterPro" id="IPR013867">
    <property type="entry name" value="Telomere_rpt-bd_fac_dimer_dom"/>
</dbReference>
<evidence type="ECO:0000259" key="12">
    <source>
        <dbReference type="PROSITE" id="PS51294"/>
    </source>
</evidence>
<dbReference type="PROSITE" id="PS51294">
    <property type="entry name" value="HTH_MYB"/>
    <property type="match status" value="1"/>
</dbReference>
<dbReference type="GO" id="GO:0031627">
    <property type="term" value="P:telomeric loop formation"/>
    <property type="evidence" value="ECO:0007669"/>
    <property type="project" value="TreeGrafter"/>
</dbReference>
<keyword evidence="9" id="KW-0131">Cell cycle</keyword>
<organism evidence="13 14">
    <name type="scientific">Gavia stellata</name>
    <name type="common">Red-throated diver</name>
    <name type="synonym">Colymbus stellatus</name>
    <dbReference type="NCBI Taxonomy" id="37040"/>
    <lineage>
        <taxon>Eukaryota</taxon>
        <taxon>Metazoa</taxon>
        <taxon>Chordata</taxon>
        <taxon>Craniata</taxon>
        <taxon>Vertebrata</taxon>
        <taxon>Euteleostomi</taxon>
        <taxon>Archelosauria</taxon>
        <taxon>Archosauria</taxon>
        <taxon>Dinosauria</taxon>
        <taxon>Saurischia</taxon>
        <taxon>Theropoda</taxon>
        <taxon>Coelurosauria</taxon>
        <taxon>Aves</taxon>
        <taxon>Neognathae</taxon>
        <taxon>Neoaves</taxon>
        <taxon>Aequornithes</taxon>
        <taxon>Gaviiformes</taxon>
        <taxon>Gaviidae</taxon>
        <taxon>Gavia</taxon>
    </lineage>
</organism>
<keyword evidence="6" id="KW-0779">Telomere</keyword>
<dbReference type="Pfam" id="PF00249">
    <property type="entry name" value="Myb_DNA-binding"/>
    <property type="match status" value="1"/>
</dbReference>
<dbReference type="CDD" id="cd11660">
    <property type="entry name" value="SANT_TRF"/>
    <property type="match status" value="1"/>
</dbReference>
<evidence type="ECO:0000313" key="14">
    <source>
        <dbReference type="Proteomes" id="UP000054313"/>
    </source>
</evidence>
<keyword evidence="8" id="KW-0539">Nucleus</keyword>
<dbReference type="InterPro" id="IPR009057">
    <property type="entry name" value="Homeodomain-like_sf"/>
</dbReference>
<dbReference type="GO" id="GO:0061820">
    <property type="term" value="P:telomeric D-loop disassembly"/>
    <property type="evidence" value="ECO:0007669"/>
    <property type="project" value="TreeGrafter"/>
</dbReference>
<feature type="domain" description="Myb-like" evidence="11">
    <location>
        <begin position="359"/>
        <end position="405"/>
    </location>
</feature>
<dbReference type="GO" id="GO:0098505">
    <property type="term" value="F:G-rich strand telomeric DNA binding"/>
    <property type="evidence" value="ECO:0007669"/>
    <property type="project" value="TreeGrafter"/>
</dbReference>
<evidence type="ECO:0000256" key="2">
    <source>
        <dbReference type="ARBA" id="ARBA00022454"/>
    </source>
</evidence>
<dbReference type="InterPro" id="IPR017357">
    <property type="entry name" value="TERF1/2"/>
</dbReference>
<keyword evidence="4" id="KW-0597">Phosphoprotein</keyword>
<feature type="non-terminal residue" evidence="13">
    <location>
        <position position="1"/>
    </location>
</feature>
<dbReference type="Pfam" id="PF08558">
    <property type="entry name" value="TRF"/>
    <property type="match status" value="1"/>
</dbReference>
<feature type="region of interest" description="Disordered" evidence="10">
    <location>
        <begin position="231"/>
        <end position="263"/>
    </location>
</feature>
<proteinExistence type="predicted"/>
<dbReference type="GO" id="GO:0070198">
    <property type="term" value="P:protein localization to chromosome, telomeric region"/>
    <property type="evidence" value="ECO:0007669"/>
    <property type="project" value="TreeGrafter"/>
</dbReference>
<dbReference type="CDD" id="cd11654">
    <property type="entry name" value="TRF2_RBM"/>
    <property type="match status" value="1"/>
</dbReference>
<dbReference type="GO" id="GO:0003720">
    <property type="term" value="F:telomerase activity"/>
    <property type="evidence" value="ECO:0007669"/>
    <property type="project" value="TreeGrafter"/>
</dbReference>
<keyword evidence="3" id="KW-1017">Isopeptide bond</keyword>
<accession>A0A093FSR8</accession>
<evidence type="ECO:0000256" key="4">
    <source>
        <dbReference type="ARBA" id="ARBA00022553"/>
    </source>
</evidence>
<dbReference type="FunFam" id="1.10.10.60:FF:000129">
    <property type="entry name" value="Telomeric repeat-binding factor 2"/>
    <property type="match status" value="1"/>
</dbReference>
<comment type="subcellular location">
    <subcellularLocation>
        <location evidence="1">Chromosome</location>
        <location evidence="1">Telomere</location>
    </subcellularLocation>
</comment>
<dbReference type="InterPro" id="IPR030657">
    <property type="entry name" value="TERF2"/>
</dbReference>
<evidence type="ECO:0000256" key="10">
    <source>
        <dbReference type="SAM" id="MobiDB-lite"/>
    </source>
</evidence>
<dbReference type="GO" id="GO:0070187">
    <property type="term" value="C:shelterin complex"/>
    <property type="evidence" value="ECO:0007669"/>
    <property type="project" value="TreeGrafter"/>
</dbReference>
<dbReference type="InterPro" id="IPR017930">
    <property type="entry name" value="Myb_dom"/>
</dbReference>
<evidence type="ECO:0000313" key="13">
    <source>
        <dbReference type="EMBL" id="KFV57406.1"/>
    </source>
</evidence>
<evidence type="ECO:0000256" key="5">
    <source>
        <dbReference type="ARBA" id="ARBA00022843"/>
    </source>
</evidence>
<dbReference type="EMBL" id="KK634096">
    <property type="protein sequence ID" value="KFV57406.1"/>
    <property type="molecule type" value="Genomic_DNA"/>
</dbReference>
<dbReference type="SMART" id="SM00717">
    <property type="entry name" value="SANT"/>
    <property type="match status" value="1"/>
</dbReference>
<dbReference type="GO" id="GO:0032208">
    <property type="term" value="P:negative regulation of telomere maintenance via recombination"/>
    <property type="evidence" value="ECO:0007669"/>
    <property type="project" value="TreeGrafter"/>
</dbReference>
<dbReference type="SUPFAM" id="SSF63600">
    <property type="entry name" value="Telomeric repeat binding factor (TRF) dimerisation domain"/>
    <property type="match status" value="1"/>
</dbReference>
<dbReference type="PANTHER" id="PTHR46833:SF1">
    <property type="entry name" value="TELOMERIC REPEAT-BINDING FACTOR 2"/>
    <property type="match status" value="1"/>
</dbReference>
<dbReference type="Proteomes" id="UP000054313">
    <property type="component" value="Unassembled WGS sequence"/>
</dbReference>
<dbReference type="GO" id="GO:0031848">
    <property type="term" value="P:protection from non-homologous end joining at telomere"/>
    <property type="evidence" value="ECO:0007669"/>
    <property type="project" value="InterPro"/>
</dbReference>
<dbReference type="Gene3D" id="1.10.10.60">
    <property type="entry name" value="Homeodomain-like"/>
    <property type="match status" value="1"/>
</dbReference>
<evidence type="ECO:0000256" key="1">
    <source>
        <dbReference type="ARBA" id="ARBA00004574"/>
    </source>
</evidence>
<dbReference type="PIRSF" id="PIRSF038016">
    <property type="entry name" value="Telomere_bd-1_Pin2"/>
    <property type="match status" value="1"/>
</dbReference>
<evidence type="ECO:0000256" key="9">
    <source>
        <dbReference type="ARBA" id="ARBA00023306"/>
    </source>
</evidence>
<dbReference type="PROSITE" id="PS50090">
    <property type="entry name" value="MYB_LIKE"/>
    <property type="match status" value="1"/>
</dbReference>
<keyword evidence="2" id="KW-0158">Chromosome</keyword>
<dbReference type="AlphaFoldDB" id="A0A093FSR8"/>
<keyword evidence="7" id="KW-0238">DNA-binding</keyword>
<dbReference type="GO" id="GO:0005654">
    <property type="term" value="C:nucleoplasm"/>
    <property type="evidence" value="ECO:0007669"/>
    <property type="project" value="UniProtKB-ARBA"/>
</dbReference>
<dbReference type="InterPro" id="IPR001005">
    <property type="entry name" value="SANT/Myb"/>
</dbReference>
<dbReference type="Gene3D" id="1.25.40.210">
    <property type="entry name" value="Telomere repeat-binding factor, dimerisation domain"/>
    <property type="match status" value="1"/>
</dbReference>
<sequence length="410" mass="47043">ALLVRPLEKEPMVAQMLRIMQLLSRIEEGENLDCTFDKESELTPLESAIGVLELIQREFSVAEKTMETVQKMVKEAAVIICIKNREFDKASKIVKRHMGKEPKSQKKRNELLTVIREKNFTHPMVKNFSYKNFQQSVFQFLKTYVDDSEPLLLTVLNILEDASEPMEIAKEPAAATPELPGVSFRDSERQPSGTVTTYGISVLREAFKILSDSQDSDALFTKLDETDFSFPKQLSPSVSHRTKRRKEEENQDSEISDPPEISHKGKRLLTISKLVMEQDSQYSESSESPDSSQEPVVSSASRPVQKLHDQPVSTKRRWNSSYGEQEKDSWSEEDELFSDAELGLLSSLCAGEVQHLVWKWTIQESEWIKEGVKKFGEGRWKAICQKYPFQNRTAVMIKDRWRTMKKLGIL</sequence>
<dbReference type="InterPro" id="IPR036507">
    <property type="entry name" value="Telomere_rpt-bd_fac_dimer_sf"/>
</dbReference>
<evidence type="ECO:0000256" key="3">
    <source>
        <dbReference type="ARBA" id="ARBA00022499"/>
    </source>
</evidence>
<dbReference type="GO" id="GO:1905839">
    <property type="term" value="P:negative regulation of telomeric D-loop disassembly"/>
    <property type="evidence" value="ECO:0007669"/>
    <property type="project" value="TreeGrafter"/>
</dbReference>
<evidence type="ECO:0000256" key="8">
    <source>
        <dbReference type="ARBA" id="ARBA00023242"/>
    </source>
</evidence>
<name>A0A093FSR8_GAVST</name>
<evidence type="ECO:0000259" key="11">
    <source>
        <dbReference type="PROSITE" id="PS50090"/>
    </source>
</evidence>
<dbReference type="PANTHER" id="PTHR46833">
    <property type="entry name" value="TELOMERIC REPEAT-BINDING FACTOR 2 TERF2"/>
    <property type="match status" value="1"/>
</dbReference>
<gene>
    <name evidence="13" type="ORF">N328_06648</name>
</gene>
<dbReference type="GO" id="GO:0042803">
    <property type="term" value="F:protein homodimerization activity"/>
    <property type="evidence" value="ECO:0007669"/>
    <property type="project" value="InterPro"/>
</dbReference>
<dbReference type="SUPFAM" id="SSF46689">
    <property type="entry name" value="Homeodomain-like"/>
    <property type="match status" value="1"/>
</dbReference>
<feature type="compositionally biased region" description="Low complexity" evidence="10">
    <location>
        <begin position="279"/>
        <end position="299"/>
    </location>
</feature>
<feature type="domain" description="HTH myb-type" evidence="12">
    <location>
        <begin position="359"/>
        <end position="409"/>
    </location>
</feature>
<dbReference type="Pfam" id="PF16772">
    <property type="entry name" value="TERF2_RBM"/>
    <property type="match status" value="1"/>
</dbReference>
<evidence type="ECO:0000256" key="6">
    <source>
        <dbReference type="ARBA" id="ARBA00022895"/>
    </source>
</evidence>
<dbReference type="InterPro" id="IPR031902">
    <property type="entry name" value="TERF2_RBM"/>
</dbReference>